<evidence type="ECO:0000256" key="2">
    <source>
        <dbReference type="ARBA" id="ARBA00010897"/>
    </source>
</evidence>
<evidence type="ECO:0000313" key="12">
    <source>
        <dbReference type="EMBL" id="KAF3196650.1"/>
    </source>
</evidence>
<dbReference type="EMBL" id="WIWT01000210">
    <property type="protein sequence ID" value="KAF3196650.1"/>
    <property type="molecule type" value="Genomic_DNA"/>
</dbReference>
<evidence type="ECO:0000256" key="5">
    <source>
        <dbReference type="ARBA" id="ARBA00022598"/>
    </source>
</evidence>
<comment type="caution">
    <text evidence="12">The sequence shown here is derived from an EMBL/GenBank/DDBJ whole genome shotgun (WGS) entry which is preliminary data.</text>
</comment>
<dbReference type="InterPro" id="IPR006406">
    <property type="entry name" value="Nic_PRibTrfase"/>
</dbReference>
<feature type="domain" description="Nicotinate/nicotinamide phosphoribosyltransferase" evidence="10">
    <location>
        <begin position="171"/>
        <end position="421"/>
    </location>
</feature>
<dbReference type="InterPro" id="IPR007229">
    <property type="entry name" value="Nic_PRibTrfase-Fam"/>
</dbReference>
<dbReference type="UniPathway" id="UPA00253">
    <property type="reaction ID" value="UER00457"/>
</dbReference>
<dbReference type="GO" id="GO:0004516">
    <property type="term" value="F:nicotinate phosphoribosyltransferase activity"/>
    <property type="evidence" value="ECO:0007669"/>
    <property type="project" value="UniProtKB-UniRule"/>
</dbReference>
<evidence type="ECO:0000256" key="6">
    <source>
        <dbReference type="ARBA" id="ARBA00022642"/>
    </source>
</evidence>
<feature type="domain" description="Nicotinate phosphoribosyltransferase N-terminal" evidence="11">
    <location>
        <begin position="20"/>
        <end position="146"/>
    </location>
</feature>
<sequence>MAAATPNQNAALPEGIFSLLDTDLYKLTMQCAVLQHYPDTDVTYHYTNRTPHLKLNRKAFEWIKIQIGKLQNITLTDPEEAFLHEKCPYLPPTYIAYLKKFRFFPDEQVDISFDGGDGPDDVGDLTLDVKGKWVETILYEIPLLVLFANGWRIVEKAYEKAKVLLENGAVFTEFGTRRRRSYHAQDLVLQGLIKSREDFKDNEGYSGKFNASSNVHFCHRHNLNPVGTVAHEWFMGIAAEGNRYENASELGLLKWTQTFGPGVLAIALTDTFGTEEFLRAFSKPCPVEGADGKSYAEIFSGIRQDSGDPEKYVRWIREFYDRAGVKGPKSVVFSDSLNVELVLKYKKYAEEYGLIPSFGIGTFLTNDFVHRSDDSKSTPLNIVIKLSSAMGHAAVKISDNIGKNTGDKAMVEEVKERLGYTESGNVVDEAKRWSISVCDIPQDPTMPQVQTNFLIPSDLVLKDSEYRLTKPRSTVPKAPPPSPAGSRASSPFQPDRKPRSSN</sequence>
<dbReference type="InterPro" id="IPR041525">
    <property type="entry name" value="N/Namide_PRibTrfase"/>
</dbReference>
<proteinExistence type="inferred from homology"/>
<evidence type="ECO:0000256" key="1">
    <source>
        <dbReference type="ARBA" id="ARBA00004952"/>
    </source>
</evidence>
<dbReference type="Gene3D" id="3.20.140.10">
    <property type="entry name" value="nicotinate phosphoribosyltransferase"/>
    <property type="match status" value="1"/>
</dbReference>
<organism evidence="12 13">
    <name type="scientific">Orbilia oligospora</name>
    <name type="common">Nematode-trapping fungus</name>
    <name type="synonym">Arthrobotrys oligospora</name>
    <dbReference type="NCBI Taxonomy" id="2813651"/>
    <lineage>
        <taxon>Eukaryota</taxon>
        <taxon>Fungi</taxon>
        <taxon>Dikarya</taxon>
        <taxon>Ascomycota</taxon>
        <taxon>Pezizomycotina</taxon>
        <taxon>Orbiliomycetes</taxon>
        <taxon>Orbiliales</taxon>
        <taxon>Orbiliaceae</taxon>
        <taxon>Orbilia</taxon>
    </lineage>
</organism>
<dbReference type="PANTHER" id="PTHR11098">
    <property type="entry name" value="NICOTINATE PHOSPHORIBOSYLTRANSFERASE"/>
    <property type="match status" value="1"/>
</dbReference>
<keyword evidence="12" id="KW-0808">Transferase</keyword>
<dbReference type="SUPFAM" id="SSF54675">
    <property type="entry name" value="Nicotinate/Quinolinate PRTase N-terminal domain-like"/>
    <property type="match status" value="1"/>
</dbReference>
<dbReference type="SUPFAM" id="SSF51690">
    <property type="entry name" value="Nicotinate/Quinolinate PRTase C-terminal domain-like"/>
    <property type="match status" value="1"/>
</dbReference>
<dbReference type="InterPro" id="IPR036068">
    <property type="entry name" value="Nicotinate_pribotase-like_C"/>
</dbReference>
<keyword evidence="6 8" id="KW-0662">Pyridine nucleotide biosynthesis</keyword>
<comment type="similarity">
    <text evidence="2 8">Belongs to the NAPRTase family.</text>
</comment>
<comment type="PTM">
    <text evidence="8">Transiently phosphorylated on a His residue during the reaction cycle. Phosphorylation strongly increases the affinity for substrates and increases the rate of nicotinate D-ribonucleotide production. Dephosphorylation regenerates the low-affinity form of the enzyme, leading to product release.</text>
</comment>
<keyword evidence="5 8" id="KW-0436">Ligase</keyword>
<dbReference type="Pfam" id="PF04095">
    <property type="entry name" value="NAPRTase"/>
    <property type="match status" value="1"/>
</dbReference>
<protein>
    <recommendedName>
        <fullName evidence="3 8">Nicotinate phosphoribosyltransferase</fullName>
        <ecNumber evidence="3 8">6.3.4.21</ecNumber>
    </recommendedName>
</protein>
<comment type="function">
    <text evidence="8">Catalyzes the synthesis of beta-nicotinate D-ribonucleotide from nicotinate and 5-phospho-D-ribose 1-phosphate at the expense of ATP.</text>
</comment>
<evidence type="ECO:0000313" key="13">
    <source>
        <dbReference type="Proteomes" id="UP000614610"/>
    </source>
</evidence>
<evidence type="ECO:0000256" key="3">
    <source>
        <dbReference type="ARBA" id="ARBA00013236"/>
    </source>
</evidence>
<evidence type="ECO:0000256" key="4">
    <source>
        <dbReference type="ARBA" id="ARBA00022553"/>
    </source>
</evidence>
<evidence type="ECO:0000256" key="8">
    <source>
        <dbReference type="RuleBase" id="RU003838"/>
    </source>
</evidence>
<dbReference type="PANTHER" id="PTHR11098:SF1">
    <property type="entry name" value="NICOTINATE PHOSPHORIBOSYLTRANSFERASE"/>
    <property type="match status" value="1"/>
</dbReference>
<dbReference type="Proteomes" id="UP000614610">
    <property type="component" value="Unassembled WGS sequence"/>
</dbReference>
<dbReference type="Pfam" id="PF17767">
    <property type="entry name" value="NAPRTase_N"/>
    <property type="match status" value="1"/>
</dbReference>
<dbReference type="InterPro" id="IPR040727">
    <property type="entry name" value="NAPRTase_N"/>
</dbReference>
<keyword evidence="12" id="KW-0328">Glycosyltransferase</keyword>
<dbReference type="GO" id="GO:0005829">
    <property type="term" value="C:cytosol"/>
    <property type="evidence" value="ECO:0007669"/>
    <property type="project" value="TreeGrafter"/>
</dbReference>
<evidence type="ECO:0000259" key="11">
    <source>
        <dbReference type="Pfam" id="PF17767"/>
    </source>
</evidence>
<dbReference type="EC" id="6.3.4.21" evidence="3 8"/>
<dbReference type="AlphaFoldDB" id="A0A8H8UPZ5"/>
<evidence type="ECO:0000256" key="7">
    <source>
        <dbReference type="ARBA" id="ARBA00048668"/>
    </source>
</evidence>
<keyword evidence="4" id="KW-0597">Phosphoprotein</keyword>
<comment type="pathway">
    <text evidence="1 8">Cofactor biosynthesis; NAD(+) biosynthesis; nicotinate D-ribonucleotide from nicotinate: step 1/1.</text>
</comment>
<name>A0A8H8UPZ5_ORBOL</name>
<accession>A0A8H8UPZ5</accession>
<dbReference type="GO" id="GO:0034355">
    <property type="term" value="P:NAD+ biosynthetic process via the salvage pathway"/>
    <property type="evidence" value="ECO:0007669"/>
    <property type="project" value="TreeGrafter"/>
</dbReference>
<evidence type="ECO:0000256" key="9">
    <source>
        <dbReference type="SAM" id="MobiDB-lite"/>
    </source>
</evidence>
<gene>
    <name evidence="12" type="primary">NPT1</name>
    <name evidence="12" type="ORF">TWF679_004704</name>
</gene>
<dbReference type="NCBIfam" id="TIGR01514">
    <property type="entry name" value="NAPRTase"/>
    <property type="match status" value="1"/>
</dbReference>
<feature type="region of interest" description="Disordered" evidence="9">
    <location>
        <begin position="465"/>
        <end position="502"/>
    </location>
</feature>
<dbReference type="OrthoDB" id="193380at2759"/>
<dbReference type="GO" id="GO:0016757">
    <property type="term" value="F:glycosyltransferase activity"/>
    <property type="evidence" value="ECO:0007669"/>
    <property type="project" value="UniProtKB-KW"/>
</dbReference>
<reference evidence="12" key="1">
    <citation type="submission" date="2019-06" db="EMBL/GenBank/DDBJ databases">
        <authorList>
            <person name="Palmer J.M."/>
        </authorList>
    </citation>
    <scope>NUCLEOTIDE SEQUENCE</scope>
    <source>
        <strain evidence="12">TWF679</strain>
    </source>
</reference>
<evidence type="ECO:0000259" key="10">
    <source>
        <dbReference type="Pfam" id="PF04095"/>
    </source>
</evidence>
<comment type="catalytic activity">
    <reaction evidence="7 8">
        <text>5-phospho-alpha-D-ribose 1-diphosphate + nicotinate + ATP + H2O = nicotinate beta-D-ribonucleotide + ADP + phosphate + diphosphate</text>
        <dbReference type="Rhea" id="RHEA:36163"/>
        <dbReference type="ChEBI" id="CHEBI:15377"/>
        <dbReference type="ChEBI" id="CHEBI:30616"/>
        <dbReference type="ChEBI" id="CHEBI:32544"/>
        <dbReference type="ChEBI" id="CHEBI:33019"/>
        <dbReference type="ChEBI" id="CHEBI:43474"/>
        <dbReference type="ChEBI" id="CHEBI:57502"/>
        <dbReference type="ChEBI" id="CHEBI:58017"/>
        <dbReference type="ChEBI" id="CHEBI:456216"/>
        <dbReference type="EC" id="6.3.4.21"/>
    </reaction>
</comment>